<name>A0A1S1Q141_9ACTN</name>
<reference evidence="3" key="1">
    <citation type="submission" date="2016-07" db="EMBL/GenBank/DDBJ databases">
        <title>Frankia sp. NRRL B-16219 Genome sequencing.</title>
        <authorList>
            <person name="Ghodhbane-Gtari F."/>
            <person name="Swanson E."/>
            <person name="Gueddou A."/>
            <person name="Louati M."/>
            <person name="Nouioui I."/>
            <person name="Hezbri K."/>
            <person name="Abebe-Akele F."/>
            <person name="Simpson S."/>
            <person name="Morris K."/>
            <person name="Thomas K."/>
            <person name="Gtari M."/>
            <person name="Tisa L.S."/>
        </authorList>
    </citation>
    <scope>NUCLEOTIDE SEQUENCE [LARGE SCALE GENOMIC DNA]</scope>
    <source>
        <strain evidence="3">NRRL B-16219</strain>
    </source>
</reference>
<protein>
    <submittedName>
        <fullName evidence="2">Uncharacterized protein</fullName>
    </submittedName>
</protein>
<feature type="compositionally biased region" description="Low complexity" evidence="1">
    <location>
        <begin position="16"/>
        <end position="30"/>
    </location>
</feature>
<sequence length="88" mass="8478">MEVPAPAPRVASVGFLPSPAGLAASASRAGCRPAGGRDVSSGSESPPRGAGAARSVPPPVPAEDEPGTVAEALSSLGSAVPPTPRRVV</sequence>
<evidence type="ECO:0000256" key="1">
    <source>
        <dbReference type="SAM" id="MobiDB-lite"/>
    </source>
</evidence>
<evidence type="ECO:0000313" key="2">
    <source>
        <dbReference type="EMBL" id="OHV27279.1"/>
    </source>
</evidence>
<keyword evidence="3" id="KW-1185">Reference proteome</keyword>
<gene>
    <name evidence="2" type="ORF">BBK14_05300</name>
</gene>
<accession>A0A1S1Q141</accession>
<proteinExistence type="predicted"/>
<dbReference type="EMBL" id="MAXA01000224">
    <property type="protein sequence ID" value="OHV27279.1"/>
    <property type="molecule type" value="Genomic_DNA"/>
</dbReference>
<evidence type="ECO:0000313" key="3">
    <source>
        <dbReference type="Proteomes" id="UP000179769"/>
    </source>
</evidence>
<comment type="caution">
    <text evidence="2">The sequence shown here is derived from an EMBL/GenBank/DDBJ whole genome shotgun (WGS) entry which is preliminary data.</text>
</comment>
<organism evidence="2 3">
    <name type="scientific">Parafrankia soli</name>
    <dbReference type="NCBI Taxonomy" id="2599596"/>
    <lineage>
        <taxon>Bacteria</taxon>
        <taxon>Bacillati</taxon>
        <taxon>Actinomycetota</taxon>
        <taxon>Actinomycetes</taxon>
        <taxon>Frankiales</taxon>
        <taxon>Frankiaceae</taxon>
        <taxon>Parafrankia</taxon>
    </lineage>
</organism>
<dbReference type="AlphaFoldDB" id="A0A1S1Q141"/>
<feature type="region of interest" description="Disordered" evidence="1">
    <location>
        <begin position="1"/>
        <end position="88"/>
    </location>
</feature>
<dbReference type="Proteomes" id="UP000179769">
    <property type="component" value="Unassembled WGS sequence"/>
</dbReference>